<protein>
    <submittedName>
        <fullName evidence="1">SusD/RagB family nutrient-binding outer membrane lipoprotein</fullName>
    </submittedName>
</protein>
<dbReference type="Proteomes" id="UP000585050">
    <property type="component" value="Unassembled WGS sequence"/>
</dbReference>
<gene>
    <name evidence="1" type="ORF">HGP29_20075</name>
</gene>
<accession>A0A7X8SNK6</accession>
<dbReference type="SUPFAM" id="SSF48452">
    <property type="entry name" value="TPR-like"/>
    <property type="match status" value="1"/>
</dbReference>
<dbReference type="InterPro" id="IPR041662">
    <property type="entry name" value="SusD-like_2"/>
</dbReference>
<comment type="caution">
    <text evidence="1">The sequence shown here is derived from an EMBL/GenBank/DDBJ whole genome shotgun (WGS) entry which is preliminary data.</text>
</comment>
<sequence>MKKIIYNISVFILLIFSNSCTNQFEEINSNRHEYQEIEPEIIFPGVIKRSLDYIKGDMANQMYVQYSHQQSVGGGTFASYFFSHPTITNWWKYNYVDILQNVDDVILQFEGNEAYTNRVGMFKIWKAYVMSVVVGTWGPVPYKESLTGALSIGYDSEEEIIIDLLTQLNEVYEVLDPTLDTMNEPVFNGDVAKWKKFANTLILKLAIRYQTTSSECREFGKLSLEREEDFISSEEEAVTASWGTAEENWSWFYKRYVFVRNIVSFKVGHYFLTFMKDLKDPRVSKYAQKPELDYYVLDTLSRADGSRVAVQYVAPYLGAPKTLQFHDNWLMDDQDNPYSGLGRESFSNVGEEYLQPDLEVTFIGYAETCFIRAEAGLLNWGGGKTPQALYEEGIIASFAKKEMSDQVDEYLSNDGVRWGSSSEGVRDFRGIVSSKISRGPIQQVITQRWIDGYFQPFDGWCLIRRTDYFDIPPHFNALDRGGLGTNVPERMVYPSSEMSLNGVGYQEGVSLLGGVDYLDVPLSFSKRREWKDWGAMQPDLNNDLLRHWYGSTIEELDAQGVEYTIVEEL</sequence>
<dbReference type="RefSeq" id="WP_168884216.1">
    <property type="nucleotide sequence ID" value="NZ_JABAIL010000006.1"/>
</dbReference>
<dbReference type="EMBL" id="JABAIL010000006">
    <property type="protein sequence ID" value="NLR93506.1"/>
    <property type="molecule type" value="Genomic_DNA"/>
</dbReference>
<proteinExistence type="predicted"/>
<evidence type="ECO:0000313" key="2">
    <source>
        <dbReference type="Proteomes" id="UP000585050"/>
    </source>
</evidence>
<dbReference type="InterPro" id="IPR011990">
    <property type="entry name" value="TPR-like_helical_dom_sf"/>
</dbReference>
<organism evidence="1 2">
    <name type="scientific">Flammeovirga agarivorans</name>
    <dbReference type="NCBI Taxonomy" id="2726742"/>
    <lineage>
        <taxon>Bacteria</taxon>
        <taxon>Pseudomonadati</taxon>
        <taxon>Bacteroidota</taxon>
        <taxon>Cytophagia</taxon>
        <taxon>Cytophagales</taxon>
        <taxon>Flammeovirgaceae</taxon>
        <taxon>Flammeovirga</taxon>
    </lineage>
</organism>
<evidence type="ECO:0000313" key="1">
    <source>
        <dbReference type="EMBL" id="NLR93506.1"/>
    </source>
</evidence>
<reference evidence="1 2" key="1">
    <citation type="submission" date="2020-04" db="EMBL/GenBank/DDBJ databases">
        <title>Flammeovirga sp. SR4, a novel species isolated from seawater.</title>
        <authorList>
            <person name="Wang X."/>
        </authorList>
    </citation>
    <scope>NUCLEOTIDE SEQUENCE [LARGE SCALE GENOMIC DNA]</scope>
    <source>
        <strain evidence="1 2">SR4</strain>
    </source>
</reference>
<dbReference type="AlphaFoldDB" id="A0A7X8SNK6"/>
<dbReference type="Gene3D" id="1.25.40.390">
    <property type="match status" value="1"/>
</dbReference>
<dbReference type="Pfam" id="PF12771">
    <property type="entry name" value="SusD-like_2"/>
    <property type="match status" value="1"/>
</dbReference>
<name>A0A7X8SNK6_9BACT</name>
<keyword evidence="1" id="KW-0449">Lipoprotein</keyword>
<keyword evidence="2" id="KW-1185">Reference proteome</keyword>